<proteinExistence type="predicted"/>
<organism evidence="2 3">
    <name type="scientific">Flavobacterium macrobrachii</name>
    <dbReference type="NCBI Taxonomy" id="591204"/>
    <lineage>
        <taxon>Bacteria</taxon>
        <taxon>Pseudomonadati</taxon>
        <taxon>Bacteroidota</taxon>
        <taxon>Flavobacteriia</taxon>
        <taxon>Flavobacteriales</taxon>
        <taxon>Flavobacteriaceae</taxon>
        <taxon>Flavobacterium</taxon>
    </lineage>
</organism>
<keyword evidence="3" id="KW-1185">Reference proteome</keyword>
<dbReference type="GO" id="GO:0004519">
    <property type="term" value="F:endonuclease activity"/>
    <property type="evidence" value="ECO:0007669"/>
    <property type="project" value="UniProtKB-KW"/>
</dbReference>
<name>A0ABS2CSM5_9FLAO</name>
<keyword evidence="2" id="KW-0255">Endonuclease</keyword>
<dbReference type="Gene3D" id="1.10.30.50">
    <property type="match status" value="1"/>
</dbReference>
<comment type="caution">
    <text evidence="2">The sequence shown here is derived from an EMBL/GenBank/DDBJ whole genome shotgun (WGS) entry which is preliminary data.</text>
</comment>
<evidence type="ECO:0000313" key="2">
    <source>
        <dbReference type="EMBL" id="MBM6497904.1"/>
    </source>
</evidence>
<reference evidence="2 3" key="1">
    <citation type="submission" date="2021-02" db="EMBL/GenBank/DDBJ databases">
        <authorList>
            <person name="Jung H.S."/>
            <person name="Chun B.H."/>
            <person name="Jeon C.O."/>
        </authorList>
    </citation>
    <scope>NUCLEOTIDE SEQUENCE [LARGE SCALE GENOMIC DNA]</scope>
    <source>
        <strain evidence="2 3">LMG 25203</strain>
    </source>
</reference>
<dbReference type="Proteomes" id="UP000759529">
    <property type="component" value="Unassembled WGS sequence"/>
</dbReference>
<dbReference type="InterPro" id="IPR002711">
    <property type="entry name" value="HNH"/>
</dbReference>
<dbReference type="CDD" id="cd00085">
    <property type="entry name" value="HNHc"/>
    <property type="match status" value="1"/>
</dbReference>
<dbReference type="Pfam" id="PF01844">
    <property type="entry name" value="HNH"/>
    <property type="match status" value="1"/>
</dbReference>
<keyword evidence="2" id="KW-0540">Nuclease</keyword>
<feature type="domain" description="HNH" evidence="1">
    <location>
        <begin position="14"/>
        <end position="55"/>
    </location>
</feature>
<sequence>MVHFFLGIPVSPVCQYCTINSANTLDHIVPKNEFSEFAVNPKNLLPACSECNGYKLDRFKNNNDRLFLNLYTDALPSIQYLFVDIQITNGVVEADYKLSNINNINVQLFSIIDSHYDKLHLFRRFKSKTNTIISEMTNAITSAVGVISRDAFIQITLDKINKDKLDILI</sequence>
<dbReference type="InterPro" id="IPR003615">
    <property type="entry name" value="HNH_nuc"/>
</dbReference>
<evidence type="ECO:0000313" key="3">
    <source>
        <dbReference type="Proteomes" id="UP000759529"/>
    </source>
</evidence>
<protein>
    <submittedName>
        <fullName evidence="2">HNH endonuclease</fullName>
    </submittedName>
</protein>
<accession>A0ABS2CSM5</accession>
<keyword evidence="2" id="KW-0378">Hydrolase</keyword>
<gene>
    <name evidence="2" type="ORF">H9X54_001075</name>
</gene>
<dbReference type="EMBL" id="JACSOD020000291">
    <property type="protein sequence ID" value="MBM6497904.1"/>
    <property type="molecule type" value="Genomic_DNA"/>
</dbReference>
<evidence type="ECO:0000259" key="1">
    <source>
        <dbReference type="Pfam" id="PF01844"/>
    </source>
</evidence>